<evidence type="ECO:0000313" key="1">
    <source>
        <dbReference type="EMBL" id="TCL26812.1"/>
    </source>
</evidence>
<accession>A0A4R1PH33</accession>
<proteinExistence type="predicted"/>
<dbReference type="AlphaFoldDB" id="A0A4R1PH33"/>
<dbReference type="Pfam" id="PF08809">
    <property type="entry name" value="DUF1799"/>
    <property type="match status" value="1"/>
</dbReference>
<dbReference type="EMBL" id="SMMU01000029">
    <property type="protein sequence ID" value="TCL26812.1"/>
    <property type="molecule type" value="Genomic_DNA"/>
</dbReference>
<comment type="caution">
    <text evidence="1">The sequence shown here is derived from an EMBL/GenBank/DDBJ whole genome shotgun (WGS) entry which is preliminary data.</text>
</comment>
<protein>
    <submittedName>
        <fullName evidence="1">Uncharacterized protein DUF1799</fullName>
    </submittedName>
</protein>
<gene>
    <name evidence="1" type="ORF">EV691_12917</name>
</gene>
<organism evidence="1 2">
    <name type="scientific">Azotobacter chroococcum</name>
    <dbReference type="NCBI Taxonomy" id="353"/>
    <lineage>
        <taxon>Bacteria</taxon>
        <taxon>Pseudomonadati</taxon>
        <taxon>Pseudomonadota</taxon>
        <taxon>Gammaproteobacteria</taxon>
        <taxon>Pseudomonadales</taxon>
        <taxon>Pseudomonadaceae</taxon>
        <taxon>Azotobacter</taxon>
    </lineage>
</organism>
<dbReference type="InterPro" id="IPR014915">
    <property type="entry name" value="Phage_TLS_TfmB"/>
</dbReference>
<name>A0A4R1PH33_9GAMM</name>
<dbReference type="Proteomes" id="UP000295169">
    <property type="component" value="Unassembled WGS sequence"/>
</dbReference>
<reference evidence="1 2" key="1">
    <citation type="submission" date="2019-03" db="EMBL/GenBank/DDBJ databases">
        <title>Genomic Encyclopedia of Type Strains, Phase IV (KMG-IV): sequencing the most valuable type-strain genomes for metagenomic binning, comparative biology and taxonomic classification.</title>
        <authorList>
            <person name="Goeker M."/>
        </authorList>
    </citation>
    <scope>NUCLEOTIDE SEQUENCE [LARGE SCALE GENOMIC DNA]</scope>
    <source>
        <strain evidence="1 2">DSM 2286</strain>
    </source>
</reference>
<sequence length="71" mass="8151">MWPDNWPALSVFLDMDTQWRVGMSGPVGLDYSALEPVMRLQGVKKRARQDVFAAVRIMEAEALRVMREQAK</sequence>
<evidence type="ECO:0000313" key="2">
    <source>
        <dbReference type="Proteomes" id="UP000295169"/>
    </source>
</evidence>